<accession>A0A1H7H9F8</accession>
<keyword evidence="1" id="KW-1133">Transmembrane helix</keyword>
<feature type="transmembrane region" description="Helical" evidence="1">
    <location>
        <begin position="358"/>
        <end position="378"/>
    </location>
</feature>
<gene>
    <name evidence="2" type="ORF">SAMN05192542_102182</name>
</gene>
<dbReference type="Proteomes" id="UP000199120">
    <property type="component" value="Unassembled WGS sequence"/>
</dbReference>
<sequence length="384" mass="42762">METELNTRPAQSGTEKQSLLGRLKGINKLFAATVLAPTLLATVYFTLFASDIYVSESRFVVRSPQRQNQTSIVGALLQGTGFTRAQDDTYPVIDYIESRDALDELNRDDAIVKTYLRHGDLLGRYASMGFRHSFEALLKYYQSRIVSIDLDTTSSIATLQVRAFSARQAAQINEQLLDMSERLVNRMNDRAANDTVRFAQQQVDIASAKAREAVAAVAYYRNANSVFDPDRQSALQLEQTTALQAQLLAARTRLAQLESIAPNNPQINALKIEITGLEGQIHANTGRVMGGKDSFAAKAAQYERLQVDAQFADKQLTESMALLETSRAEAARKQLYLERLVQPNTPDEATEPHRLKSVFVVFILGMIIWGVSSLLIAGMREHRD</sequence>
<dbReference type="GO" id="GO:0004713">
    <property type="term" value="F:protein tyrosine kinase activity"/>
    <property type="evidence" value="ECO:0007669"/>
    <property type="project" value="TreeGrafter"/>
</dbReference>
<keyword evidence="3" id="KW-1185">Reference proteome</keyword>
<keyword evidence="1" id="KW-0472">Membrane</keyword>
<dbReference type="RefSeq" id="WP_090541273.1">
    <property type="nucleotide sequence ID" value="NZ_SOCJ01000013.1"/>
</dbReference>
<evidence type="ECO:0000256" key="1">
    <source>
        <dbReference type="SAM" id="Phobius"/>
    </source>
</evidence>
<dbReference type="AlphaFoldDB" id="A0A1H7H9F8"/>
<keyword evidence="1" id="KW-0812">Transmembrane</keyword>
<proteinExistence type="predicted"/>
<dbReference type="GO" id="GO:0005886">
    <property type="term" value="C:plasma membrane"/>
    <property type="evidence" value="ECO:0007669"/>
    <property type="project" value="TreeGrafter"/>
</dbReference>
<organism evidence="2 3">
    <name type="scientific">Paraburkholderia caballeronis</name>
    <dbReference type="NCBI Taxonomy" id="416943"/>
    <lineage>
        <taxon>Bacteria</taxon>
        <taxon>Pseudomonadati</taxon>
        <taxon>Pseudomonadota</taxon>
        <taxon>Betaproteobacteria</taxon>
        <taxon>Burkholderiales</taxon>
        <taxon>Burkholderiaceae</taxon>
        <taxon>Paraburkholderia</taxon>
    </lineage>
</organism>
<dbReference type="OrthoDB" id="5497849at2"/>
<protein>
    <submittedName>
        <fullName evidence="2">Capsular polysaccharide transport system permease protein</fullName>
    </submittedName>
</protein>
<evidence type="ECO:0000313" key="3">
    <source>
        <dbReference type="Proteomes" id="UP000199120"/>
    </source>
</evidence>
<evidence type="ECO:0000313" key="2">
    <source>
        <dbReference type="EMBL" id="SEK46891.1"/>
    </source>
</evidence>
<dbReference type="STRING" id="416943.SAMN05445871_0128"/>
<dbReference type="PANTHER" id="PTHR32309:SF13">
    <property type="entry name" value="FERRIC ENTEROBACTIN TRANSPORT PROTEIN FEPE"/>
    <property type="match status" value="1"/>
</dbReference>
<dbReference type="InterPro" id="IPR050445">
    <property type="entry name" value="Bact_polysacc_biosynth/exp"/>
</dbReference>
<dbReference type="EMBL" id="FOAJ01000002">
    <property type="protein sequence ID" value="SEK46891.1"/>
    <property type="molecule type" value="Genomic_DNA"/>
</dbReference>
<reference evidence="3" key="1">
    <citation type="submission" date="2016-10" db="EMBL/GenBank/DDBJ databases">
        <authorList>
            <person name="Varghese N."/>
            <person name="Submissions S."/>
        </authorList>
    </citation>
    <scope>NUCLEOTIDE SEQUENCE [LARGE SCALE GENOMIC DNA]</scope>
    <source>
        <strain evidence="3">LMG 26416</strain>
    </source>
</reference>
<dbReference type="PANTHER" id="PTHR32309">
    <property type="entry name" value="TYROSINE-PROTEIN KINASE"/>
    <property type="match status" value="1"/>
</dbReference>
<name>A0A1H7H9F8_9BURK</name>
<feature type="transmembrane region" description="Helical" evidence="1">
    <location>
        <begin position="29"/>
        <end position="49"/>
    </location>
</feature>